<evidence type="ECO:0008006" key="4">
    <source>
        <dbReference type="Google" id="ProtNLM"/>
    </source>
</evidence>
<dbReference type="EMBL" id="CAJJDN010000198">
    <property type="protein sequence ID" value="CAD8128832.1"/>
    <property type="molecule type" value="Genomic_DNA"/>
</dbReference>
<dbReference type="PROSITE" id="PS50082">
    <property type="entry name" value="WD_REPEATS_2"/>
    <property type="match status" value="1"/>
</dbReference>
<protein>
    <recommendedName>
        <fullName evidence="4">WD40-repeat-containing domain</fullName>
    </recommendedName>
</protein>
<keyword evidence="3" id="KW-1185">Reference proteome</keyword>
<dbReference type="Pfam" id="PF00400">
    <property type="entry name" value="WD40"/>
    <property type="match status" value="3"/>
</dbReference>
<dbReference type="InterPro" id="IPR001680">
    <property type="entry name" value="WD40_rpt"/>
</dbReference>
<evidence type="ECO:0000256" key="1">
    <source>
        <dbReference type="PROSITE-ProRule" id="PRU00221"/>
    </source>
</evidence>
<dbReference type="PROSITE" id="PS50294">
    <property type="entry name" value="WD_REPEATS_REGION"/>
    <property type="match status" value="1"/>
</dbReference>
<dbReference type="AlphaFoldDB" id="A0A8S1RNE6"/>
<organism evidence="2 3">
    <name type="scientific">Paramecium sonneborni</name>
    <dbReference type="NCBI Taxonomy" id="65129"/>
    <lineage>
        <taxon>Eukaryota</taxon>
        <taxon>Sar</taxon>
        <taxon>Alveolata</taxon>
        <taxon>Ciliophora</taxon>
        <taxon>Intramacronucleata</taxon>
        <taxon>Oligohymenophorea</taxon>
        <taxon>Peniculida</taxon>
        <taxon>Parameciidae</taxon>
        <taxon>Paramecium</taxon>
    </lineage>
</organism>
<feature type="repeat" description="WD" evidence="1">
    <location>
        <begin position="73"/>
        <end position="105"/>
    </location>
</feature>
<dbReference type="GO" id="GO:0097361">
    <property type="term" value="C:cytosolic [4Fe-4S] assembly targeting complex"/>
    <property type="evidence" value="ECO:0007669"/>
    <property type="project" value="TreeGrafter"/>
</dbReference>
<sequence length="337" mass="39373">MNEVVQQLKKKINESYLSPFRFDLVEQPSQVSQKESCYAIAINKGFSTLVTGCDSKIKVFEFKQGMLKQIQILDEHQDYVTTLNFMKNQNQFLSGSYDSSVIIWSNEQHNQWISQQKLNGKTICINCLIVNNNEDLIVLGCYDRTIQFWIKENEWLCLQAITDHSSSVYGLSLNQQQNRIISCGYDNQILIIEQSQQNKEWIVIQKIKVEQYGYRICFIDNNMFTFQSFDKEQMSIFKMSSINKQYTQIQHISVKGGSDFNCFFPQQYIKAKSILVNKNGEYTNLIRKKQNGEFLTQQSIHLGTSNLTGVMSEDGQYLITWDDKSKQIQIRKYNEEE</sequence>
<dbReference type="GO" id="GO:0016226">
    <property type="term" value="P:iron-sulfur cluster assembly"/>
    <property type="evidence" value="ECO:0007669"/>
    <property type="project" value="TreeGrafter"/>
</dbReference>
<dbReference type="PANTHER" id="PTHR19920:SF0">
    <property type="entry name" value="CYTOSOLIC IRON-SULFUR PROTEIN ASSEMBLY PROTEIN CIAO1-RELATED"/>
    <property type="match status" value="1"/>
</dbReference>
<proteinExistence type="predicted"/>
<accession>A0A8S1RNE6</accession>
<dbReference type="OrthoDB" id="308556at2759"/>
<dbReference type="SMART" id="SM00320">
    <property type="entry name" value="WD40"/>
    <property type="match status" value="4"/>
</dbReference>
<dbReference type="Proteomes" id="UP000692954">
    <property type="component" value="Unassembled WGS sequence"/>
</dbReference>
<keyword evidence="1" id="KW-0853">WD repeat</keyword>
<evidence type="ECO:0000313" key="3">
    <source>
        <dbReference type="Proteomes" id="UP000692954"/>
    </source>
</evidence>
<dbReference type="PANTHER" id="PTHR19920">
    <property type="entry name" value="WD40 PROTEIN CIAO1"/>
    <property type="match status" value="1"/>
</dbReference>
<reference evidence="2" key="1">
    <citation type="submission" date="2021-01" db="EMBL/GenBank/DDBJ databases">
        <authorList>
            <consortium name="Genoscope - CEA"/>
            <person name="William W."/>
        </authorList>
    </citation>
    <scope>NUCLEOTIDE SEQUENCE</scope>
</reference>
<comment type="caution">
    <text evidence="2">The sequence shown here is derived from an EMBL/GenBank/DDBJ whole genome shotgun (WGS) entry which is preliminary data.</text>
</comment>
<name>A0A8S1RNE6_9CILI</name>
<gene>
    <name evidence="2" type="ORF">PSON_ATCC_30995.1.T1980004</name>
</gene>
<evidence type="ECO:0000313" key="2">
    <source>
        <dbReference type="EMBL" id="CAD8128832.1"/>
    </source>
</evidence>